<dbReference type="Proteomes" id="UP001311232">
    <property type="component" value="Unassembled WGS sequence"/>
</dbReference>
<dbReference type="EMBL" id="JAHHUM010000714">
    <property type="protein sequence ID" value="KAK5617479.1"/>
    <property type="molecule type" value="Genomic_DNA"/>
</dbReference>
<dbReference type="AlphaFoldDB" id="A0AAV9S8E0"/>
<comment type="caution">
    <text evidence="1">The sequence shown here is derived from an EMBL/GenBank/DDBJ whole genome shotgun (WGS) entry which is preliminary data.</text>
</comment>
<protein>
    <submittedName>
        <fullName evidence="1">Uncharacterized protein</fullName>
    </submittedName>
</protein>
<gene>
    <name evidence="1" type="ORF">CRENBAI_005516</name>
</gene>
<evidence type="ECO:0000313" key="2">
    <source>
        <dbReference type="Proteomes" id="UP001311232"/>
    </source>
</evidence>
<proteinExistence type="predicted"/>
<accession>A0AAV9S8E0</accession>
<evidence type="ECO:0000313" key="1">
    <source>
        <dbReference type="EMBL" id="KAK5617479.1"/>
    </source>
</evidence>
<organism evidence="1 2">
    <name type="scientific">Crenichthys baileyi</name>
    <name type="common">White River springfish</name>
    <dbReference type="NCBI Taxonomy" id="28760"/>
    <lineage>
        <taxon>Eukaryota</taxon>
        <taxon>Metazoa</taxon>
        <taxon>Chordata</taxon>
        <taxon>Craniata</taxon>
        <taxon>Vertebrata</taxon>
        <taxon>Euteleostomi</taxon>
        <taxon>Actinopterygii</taxon>
        <taxon>Neopterygii</taxon>
        <taxon>Teleostei</taxon>
        <taxon>Neoteleostei</taxon>
        <taxon>Acanthomorphata</taxon>
        <taxon>Ovalentaria</taxon>
        <taxon>Atherinomorphae</taxon>
        <taxon>Cyprinodontiformes</taxon>
        <taxon>Goodeidae</taxon>
        <taxon>Crenichthys</taxon>
    </lineage>
</organism>
<sequence length="107" mass="12385">MHFGQYVVQVEWTVRRTGLMGKYIDVDVFPVHYRFTRHPNKPVGWILKQTADGSQMRRVTFFQQATVYKSSSVQPPARAKVNKYHNVYPEASPQLASCGNELNKLEK</sequence>
<name>A0AAV9S8E0_9TELE</name>
<keyword evidence="2" id="KW-1185">Reference proteome</keyword>
<reference evidence="1 2" key="1">
    <citation type="submission" date="2021-06" db="EMBL/GenBank/DDBJ databases">
        <authorList>
            <person name="Palmer J.M."/>
        </authorList>
    </citation>
    <scope>NUCLEOTIDE SEQUENCE [LARGE SCALE GENOMIC DNA]</scope>
    <source>
        <strain evidence="1 2">MEX-2019</strain>
        <tissue evidence="1">Muscle</tissue>
    </source>
</reference>